<reference evidence="1" key="1">
    <citation type="submission" date="2022-08" db="EMBL/GenBank/DDBJ databases">
        <authorList>
            <person name="Kallberg Y."/>
            <person name="Tangrot J."/>
            <person name="Rosling A."/>
        </authorList>
    </citation>
    <scope>NUCLEOTIDE SEQUENCE</scope>
    <source>
        <strain evidence="1">Wild A</strain>
    </source>
</reference>
<keyword evidence="2" id="KW-1185">Reference proteome</keyword>
<organism evidence="1 2">
    <name type="scientific">Funneliformis geosporum</name>
    <dbReference type="NCBI Taxonomy" id="1117311"/>
    <lineage>
        <taxon>Eukaryota</taxon>
        <taxon>Fungi</taxon>
        <taxon>Fungi incertae sedis</taxon>
        <taxon>Mucoromycota</taxon>
        <taxon>Glomeromycotina</taxon>
        <taxon>Glomeromycetes</taxon>
        <taxon>Glomerales</taxon>
        <taxon>Glomeraceae</taxon>
        <taxon>Funneliformis</taxon>
    </lineage>
</organism>
<name>A0A9W4SKU9_9GLOM</name>
<gene>
    <name evidence="1" type="ORF">FWILDA_LOCUS5954</name>
</gene>
<dbReference type="EMBL" id="CAMKVN010001027">
    <property type="protein sequence ID" value="CAI2173176.1"/>
    <property type="molecule type" value="Genomic_DNA"/>
</dbReference>
<evidence type="ECO:0000313" key="2">
    <source>
        <dbReference type="Proteomes" id="UP001153678"/>
    </source>
</evidence>
<dbReference type="AlphaFoldDB" id="A0A9W4SKU9"/>
<protein>
    <submittedName>
        <fullName evidence="1">15650_t:CDS:1</fullName>
    </submittedName>
</protein>
<comment type="caution">
    <text evidence="1">The sequence shown here is derived from an EMBL/GenBank/DDBJ whole genome shotgun (WGS) entry which is preliminary data.</text>
</comment>
<evidence type="ECO:0000313" key="1">
    <source>
        <dbReference type="EMBL" id="CAI2173176.1"/>
    </source>
</evidence>
<sequence length="145" mass="16893">MFIGCNNLNKKLTRFSIKRTYNRIPAFGRVFPLYDKPPILGFKYPRKGLPTTATARDEEYPTNREPEQLLDKMRIRQLNKSKIIRKEIGAYPDTAGQEEYTDTVGQEEYTDTAVQEEYTDTAVQEEYQLPLVKKNTEIPLVKKNI</sequence>
<proteinExistence type="predicted"/>
<dbReference type="Proteomes" id="UP001153678">
    <property type="component" value="Unassembled WGS sequence"/>
</dbReference>
<accession>A0A9W4SKU9</accession>